<dbReference type="AlphaFoldDB" id="A0A5N6UI44"/>
<dbReference type="InterPro" id="IPR050317">
    <property type="entry name" value="Plant_Fungal_Acyltransferase"/>
</dbReference>
<evidence type="ECO:0000256" key="1">
    <source>
        <dbReference type="ARBA" id="ARBA00022679"/>
    </source>
</evidence>
<name>A0A5N6UI44_ASPTM</name>
<sequence>MADHMYVEQLTPLDLAMPRTYIRVLLVFKTAISTPAVTRILQDGLDKLSKQIPWLPGRVFPSTSIQNKASLEIRSDAGDTPTLVDKGSIAATYTTLSSRGFPMEAIPSKVWPVPSMIDDTLSAKGAPVFAASFFRFADQGVGLCACLHHNAVDATGLSEVVRLWARNVTETDFKFSGSPQGRLERVSKALSSDLEEISALSSESLFALHPEYSNLPPAMPTEFAPCTSKLFTIPIHRINALKETLRIYASNAPTTNVLLCALIWTTITRVRTNRNPDLESETSRLVTAVNGRQRISERLSVPENPYLGNAVLYSLTKCHVGVLTTSDAEAMCSLAQLCEGISKSQSQSTISSRHIAEVYRLVDCMEDYRSLSVGWDLFGSRDLTITSWADLDLYGMDFGPMLGKPKFVRLPCMEADGVAIILPRKRALSEEILEIMIMLRRDDMDSLENDNMWRTLVSGNKEYGDNNNVA</sequence>
<evidence type="ECO:0000313" key="3">
    <source>
        <dbReference type="Proteomes" id="UP000326950"/>
    </source>
</evidence>
<dbReference type="Proteomes" id="UP000326950">
    <property type="component" value="Unassembled WGS sequence"/>
</dbReference>
<dbReference type="PANTHER" id="PTHR31642">
    <property type="entry name" value="TRICHOTHECENE 3-O-ACETYLTRANSFERASE"/>
    <property type="match status" value="1"/>
</dbReference>
<dbReference type="InterPro" id="IPR023213">
    <property type="entry name" value="CAT-like_dom_sf"/>
</dbReference>
<dbReference type="Pfam" id="PF02458">
    <property type="entry name" value="Transferase"/>
    <property type="match status" value="1"/>
</dbReference>
<dbReference type="OrthoDB" id="1862401at2759"/>
<organism evidence="2 3">
    <name type="scientific">Aspergillus tamarii</name>
    <dbReference type="NCBI Taxonomy" id="41984"/>
    <lineage>
        <taxon>Eukaryota</taxon>
        <taxon>Fungi</taxon>
        <taxon>Dikarya</taxon>
        <taxon>Ascomycota</taxon>
        <taxon>Pezizomycotina</taxon>
        <taxon>Eurotiomycetes</taxon>
        <taxon>Eurotiomycetidae</taxon>
        <taxon>Eurotiales</taxon>
        <taxon>Aspergillaceae</taxon>
        <taxon>Aspergillus</taxon>
        <taxon>Aspergillus subgen. Circumdati</taxon>
    </lineage>
</organism>
<dbReference type="PANTHER" id="PTHR31642:SF310">
    <property type="entry name" value="FATTY ALCOHOL:CAFFEOYL-COA ACYLTRANSFERASE"/>
    <property type="match status" value="1"/>
</dbReference>
<gene>
    <name evidence="2" type="ORF">BDV40DRAFT_307934</name>
</gene>
<proteinExistence type="predicted"/>
<dbReference type="Gene3D" id="3.30.559.10">
    <property type="entry name" value="Chloramphenicol acetyltransferase-like domain"/>
    <property type="match status" value="2"/>
</dbReference>
<protein>
    <submittedName>
        <fullName evidence="2">Transferase family-domain-containing protein</fullName>
    </submittedName>
</protein>
<reference evidence="2 3" key="1">
    <citation type="submission" date="2019-04" db="EMBL/GenBank/DDBJ databases">
        <title>Friends and foes A comparative genomics study of 23 Aspergillus species from section Flavi.</title>
        <authorList>
            <consortium name="DOE Joint Genome Institute"/>
            <person name="Kjaerbolling I."/>
            <person name="Vesth T."/>
            <person name="Frisvad J.C."/>
            <person name="Nybo J.L."/>
            <person name="Theobald S."/>
            <person name="Kildgaard S."/>
            <person name="Isbrandt T."/>
            <person name="Kuo A."/>
            <person name="Sato A."/>
            <person name="Lyhne E.K."/>
            <person name="Kogle M.E."/>
            <person name="Wiebenga A."/>
            <person name="Kun R.S."/>
            <person name="Lubbers R.J."/>
            <person name="Makela M.R."/>
            <person name="Barry K."/>
            <person name="Chovatia M."/>
            <person name="Clum A."/>
            <person name="Daum C."/>
            <person name="Haridas S."/>
            <person name="He G."/>
            <person name="LaButti K."/>
            <person name="Lipzen A."/>
            <person name="Mondo S."/>
            <person name="Riley R."/>
            <person name="Salamov A."/>
            <person name="Simmons B.A."/>
            <person name="Magnuson J.K."/>
            <person name="Henrissat B."/>
            <person name="Mortensen U.H."/>
            <person name="Larsen T.O."/>
            <person name="Devries R.P."/>
            <person name="Grigoriev I.V."/>
            <person name="Machida M."/>
            <person name="Baker S.E."/>
            <person name="Andersen M.R."/>
        </authorList>
    </citation>
    <scope>NUCLEOTIDE SEQUENCE [LARGE SCALE GENOMIC DNA]</scope>
    <source>
        <strain evidence="2 3">CBS 117626</strain>
    </source>
</reference>
<dbReference type="GO" id="GO:0016747">
    <property type="term" value="F:acyltransferase activity, transferring groups other than amino-acyl groups"/>
    <property type="evidence" value="ECO:0007669"/>
    <property type="project" value="TreeGrafter"/>
</dbReference>
<dbReference type="EMBL" id="ML738699">
    <property type="protein sequence ID" value="KAE8158279.1"/>
    <property type="molecule type" value="Genomic_DNA"/>
</dbReference>
<evidence type="ECO:0000313" key="2">
    <source>
        <dbReference type="EMBL" id="KAE8158279.1"/>
    </source>
</evidence>
<keyword evidence="1 2" id="KW-0808">Transferase</keyword>
<keyword evidence="3" id="KW-1185">Reference proteome</keyword>
<accession>A0A5N6UI44</accession>